<organism evidence="1 2">
    <name type="scientific">Octadecabacter arcticus 238</name>
    <dbReference type="NCBI Taxonomy" id="391616"/>
    <lineage>
        <taxon>Bacteria</taxon>
        <taxon>Pseudomonadati</taxon>
        <taxon>Pseudomonadota</taxon>
        <taxon>Alphaproteobacteria</taxon>
        <taxon>Rhodobacterales</taxon>
        <taxon>Roseobacteraceae</taxon>
        <taxon>Octadecabacter</taxon>
    </lineage>
</organism>
<dbReference type="EMBL" id="CP003742">
    <property type="protein sequence ID" value="AGI71681.1"/>
    <property type="molecule type" value="Genomic_DNA"/>
</dbReference>
<sequence>MITEMTELLSAIRTGQRVIAQRDRLIECRILISEVRNAMEPFENWEVHPTRQFIGPRARGHAGLLIVMRPTEVTHEQPQDSYGPVHPRIQTVISRYKSEKSAQA</sequence>
<evidence type="ECO:0000313" key="1">
    <source>
        <dbReference type="EMBL" id="AGI71681.1"/>
    </source>
</evidence>
<dbReference type="KEGG" id="oar:OA238_c15470"/>
<keyword evidence="2" id="KW-1185">Reference proteome</keyword>
<dbReference type="Proteomes" id="UP000004688">
    <property type="component" value="Chromosome"/>
</dbReference>
<dbReference type="RefSeq" id="WP_015494865.1">
    <property type="nucleotide sequence ID" value="NC_020908.1"/>
</dbReference>
<accession>M9RMK8</accession>
<reference evidence="1 2" key="1">
    <citation type="journal article" date="2013" name="PLoS ONE">
        <title>Poles Apart: Arctic and Antarctic Octadecabacter strains Share High Genome Plasticity and a New Type of Xanthorhodopsin.</title>
        <authorList>
            <person name="Vollmers J."/>
            <person name="Voget S."/>
            <person name="Dietrich S."/>
            <person name="Gollnow K."/>
            <person name="Smits M."/>
            <person name="Meyer K."/>
            <person name="Brinkhoff T."/>
            <person name="Simon M."/>
            <person name="Daniel R."/>
        </authorList>
    </citation>
    <scope>NUCLEOTIDE SEQUENCE [LARGE SCALE GENOMIC DNA]</scope>
    <source>
        <strain evidence="1 2">238</strain>
    </source>
</reference>
<protein>
    <submittedName>
        <fullName evidence="1">Uncharacterized protein</fullName>
    </submittedName>
</protein>
<gene>
    <name evidence="1" type="ORF">OA238_c15470</name>
</gene>
<dbReference type="HOGENOM" id="CLU_2247265_0_0_5"/>
<evidence type="ECO:0000313" key="2">
    <source>
        <dbReference type="Proteomes" id="UP000004688"/>
    </source>
</evidence>
<dbReference type="AlphaFoldDB" id="M9RMK8"/>
<proteinExistence type="predicted"/>
<name>M9RMK8_9RHOB</name>